<dbReference type="EMBL" id="LANU01000001">
    <property type="protein sequence ID" value="KJV65859.1"/>
    <property type="molecule type" value="Genomic_DNA"/>
</dbReference>
<name>A0A0F3NG34_9RICK</name>
<comment type="caution">
    <text evidence="1">The sequence shown here is derived from an EMBL/GenBank/DDBJ whole genome shotgun (WGS) entry which is preliminary data.</text>
</comment>
<gene>
    <name evidence="1" type="ORF">EMUCRT_0040</name>
</gene>
<dbReference type="AlphaFoldDB" id="A0A0F3NG34"/>
<accession>A0A0F3NG34</accession>
<evidence type="ECO:0000313" key="1">
    <source>
        <dbReference type="EMBL" id="KJV65859.1"/>
    </source>
</evidence>
<protein>
    <submittedName>
        <fullName evidence="1">Uncharacterized protein</fullName>
    </submittedName>
</protein>
<organism evidence="1 2">
    <name type="scientific">Ehrlichia cf. muris str. EmCRT</name>
    <dbReference type="NCBI Taxonomy" id="1359167"/>
    <lineage>
        <taxon>Bacteria</taxon>
        <taxon>Pseudomonadati</taxon>
        <taxon>Pseudomonadota</taxon>
        <taxon>Alphaproteobacteria</taxon>
        <taxon>Rickettsiales</taxon>
        <taxon>Anaplasmataceae</taxon>
        <taxon>Ehrlichia</taxon>
    </lineage>
</organism>
<sequence>MCKVIDLCIGIDQVVNLLYVYPLGGYCLSENVWTLLLMKYCCVLK</sequence>
<dbReference type="PATRIC" id="fig|1359167.3.peg.39"/>
<reference evidence="1 2" key="1">
    <citation type="submission" date="2015-02" db="EMBL/GenBank/DDBJ databases">
        <title>Genome Sequencing of Rickettsiales.</title>
        <authorList>
            <person name="Daugherty S.C."/>
            <person name="Su Q."/>
            <person name="Abolude K."/>
            <person name="Beier-Sexton M."/>
            <person name="Carlyon J.A."/>
            <person name="Carter R."/>
            <person name="Day N.P."/>
            <person name="Dumler S.J."/>
            <person name="Dyachenko V."/>
            <person name="Godinez A."/>
            <person name="Kurtti T.J."/>
            <person name="Lichay M."/>
            <person name="Mullins K.E."/>
            <person name="Ott S."/>
            <person name="Pappas-Brown V."/>
            <person name="Paris D.H."/>
            <person name="Patel P."/>
            <person name="Richards A.L."/>
            <person name="Sadzewicz L."/>
            <person name="Sears K."/>
            <person name="Seidman D."/>
            <person name="Sengamalay N."/>
            <person name="Stenos J."/>
            <person name="Tallon L.J."/>
            <person name="Vincent G."/>
            <person name="Fraser C.M."/>
            <person name="Munderloh U."/>
            <person name="Dunning-Hotopp J.C."/>
        </authorList>
    </citation>
    <scope>NUCLEOTIDE SEQUENCE [LARGE SCALE GENOMIC DNA]</scope>
    <source>
        <strain evidence="1 2">EmCRT</strain>
    </source>
</reference>
<proteinExistence type="predicted"/>
<dbReference type="Proteomes" id="UP000033546">
    <property type="component" value="Unassembled WGS sequence"/>
</dbReference>
<evidence type="ECO:0000313" key="2">
    <source>
        <dbReference type="Proteomes" id="UP000033546"/>
    </source>
</evidence>